<sequence length="595" mass="68020">MLLFNICVLIGAVLTPPSLRWLYSTCIALLCLYQIFRKDWLGLFIVTISLVALISSNIWQERSKSEITEQWYWDVEQHCAWTPRFTQDFYILLKTPQGNHKADLCQASKPLDRVPISLHHAHLFGDYREHQAFVKGVDALLYLPQASQPAPVLTQLDQYASWRFAYSIIKGDRSQWDERDRWLINYLGITHLFVVSGLHVGFVCLLALLCSRMLWRCSALIQYYVPSRAWLNGLLAAPLCFLYAGWSGFGEPAIRAAVMALVFLSVSALHHKVSLLNVLSLCAWLMLLQWPGRALDPSFWLSFAFVLLIGLLMSRVQRFGRLLWLQCLMSLFALLLTLGWQSSLSTLTVLVNLVLIPFVAFVWFPVALVSLLEFTCCHSTLLYAQLDRLLLWVYRRVEDPLYQVAAIQPNEDVTALVKLCLIGLAFWGVYWLPSRRAMGFMIMLLSAAILTPLPKTWQMQWYQDRFEVLYWQPSAHDVPVFSVPKMLSLNGLNIALNPSKDAIAEHALQDNWHLALLGDAKQADLLRAMQVQVLTMRQGERLSFYRDGAVWQVQSSDCYHLLNLVKTVACEHAEWLESVLNYPQFDTGGLGARAF</sequence>
<keyword evidence="2" id="KW-1003">Cell membrane</keyword>
<dbReference type="OrthoDB" id="9761531at2"/>
<dbReference type="AlphaFoldDB" id="A0A1A8TGU9"/>
<evidence type="ECO:0000256" key="1">
    <source>
        <dbReference type="ARBA" id="ARBA00004651"/>
    </source>
</evidence>
<feature type="transmembrane region" description="Helical" evidence="6">
    <location>
        <begin position="349"/>
        <end position="372"/>
    </location>
</feature>
<feature type="transmembrane region" description="Helical" evidence="6">
    <location>
        <begin position="252"/>
        <end position="269"/>
    </location>
</feature>
<name>A0A1A8TGU9_9GAMM</name>
<dbReference type="STRING" id="295068.MAQ5080_02084"/>
<comment type="subcellular location">
    <subcellularLocation>
        <location evidence="1">Cell membrane</location>
        <topology evidence="1">Multi-pass membrane protein</topology>
    </subcellularLocation>
</comment>
<dbReference type="GO" id="GO:0005886">
    <property type="term" value="C:plasma membrane"/>
    <property type="evidence" value="ECO:0007669"/>
    <property type="project" value="UniProtKB-SubCell"/>
</dbReference>
<dbReference type="RefSeq" id="WP_067209587.1">
    <property type="nucleotide sequence ID" value="NZ_FLOC01000011.1"/>
</dbReference>
<dbReference type="Proteomes" id="UP000092627">
    <property type="component" value="Unassembled WGS sequence"/>
</dbReference>
<feature type="transmembrane region" description="Helical" evidence="6">
    <location>
        <begin position="415"/>
        <end position="432"/>
    </location>
</feature>
<accession>A0A1A8TGU9</accession>
<feature type="transmembrane region" description="Helical" evidence="6">
    <location>
        <begin position="183"/>
        <end position="209"/>
    </location>
</feature>
<feature type="transmembrane region" description="Helical" evidence="6">
    <location>
        <begin position="229"/>
        <end position="246"/>
    </location>
</feature>
<organism evidence="8 9">
    <name type="scientific">Marinomonas aquimarina</name>
    <dbReference type="NCBI Taxonomy" id="295068"/>
    <lineage>
        <taxon>Bacteria</taxon>
        <taxon>Pseudomonadati</taxon>
        <taxon>Pseudomonadota</taxon>
        <taxon>Gammaproteobacteria</taxon>
        <taxon>Oceanospirillales</taxon>
        <taxon>Oceanospirillaceae</taxon>
        <taxon>Marinomonas</taxon>
    </lineage>
</organism>
<dbReference type="InterPro" id="IPR004477">
    <property type="entry name" value="ComEC_N"/>
</dbReference>
<dbReference type="InterPro" id="IPR052159">
    <property type="entry name" value="Competence_DNA_uptake"/>
</dbReference>
<evidence type="ECO:0000313" key="9">
    <source>
        <dbReference type="Proteomes" id="UP000092627"/>
    </source>
</evidence>
<keyword evidence="5 6" id="KW-0472">Membrane</keyword>
<dbReference type="NCBIfam" id="TIGR00360">
    <property type="entry name" value="ComEC_N-term"/>
    <property type="match status" value="1"/>
</dbReference>
<feature type="transmembrane region" description="Helical" evidence="6">
    <location>
        <begin position="323"/>
        <end position="343"/>
    </location>
</feature>
<protein>
    <submittedName>
        <fullName evidence="8">ComEC family competence protein</fullName>
    </submittedName>
</protein>
<reference evidence="8 9" key="1">
    <citation type="submission" date="2016-06" db="EMBL/GenBank/DDBJ databases">
        <authorList>
            <person name="Kjaerup R.B."/>
            <person name="Dalgaard T.S."/>
            <person name="Juul-Madsen H.R."/>
        </authorList>
    </citation>
    <scope>NUCLEOTIDE SEQUENCE [LARGE SCALE GENOMIC DNA]</scope>
    <source>
        <strain evidence="8 9">CECT 5080</strain>
    </source>
</reference>
<evidence type="ECO:0000256" key="2">
    <source>
        <dbReference type="ARBA" id="ARBA00022475"/>
    </source>
</evidence>
<proteinExistence type="predicted"/>
<dbReference type="PANTHER" id="PTHR30619">
    <property type="entry name" value="DNA INTERNALIZATION/COMPETENCE PROTEIN COMEC/REC2"/>
    <property type="match status" value="1"/>
</dbReference>
<evidence type="ECO:0000256" key="4">
    <source>
        <dbReference type="ARBA" id="ARBA00022989"/>
    </source>
</evidence>
<keyword evidence="3 6" id="KW-0812">Transmembrane</keyword>
<evidence type="ECO:0000256" key="6">
    <source>
        <dbReference type="SAM" id="Phobius"/>
    </source>
</evidence>
<dbReference type="EMBL" id="FLOC01000011">
    <property type="protein sequence ID" value="SBS31839.1"/>
    <property type="molecule type" value="Genomic_DNA"/>
</dbReference>
<gene>
    <name evidence="8" type="ORF">MAQ5080_02084</name>
</gene>
<feature type="transmembrane region" description="Helical" evidence="6">
    <location>
        <begin position="298"/>
        <end position="316"/>
    </location>
</feature>
<dbReference type="PANTHER" id="PTHR30619:SF1">
    <property type="entry name" value="RECOMBINATION PROTEIN 2"/>
    <property type="match status" value="1"/>
</dbReference>
<feature type="domain" description="ComEC/Rec2-related protein" evidence="7">
    <location>
        <begin position="169"/>
        <end position="430"/>
    </location>
</feature>
<evidence type="ECO:0000259" key="7">
    <source>
        <dbReference type="Pfam" id="PF03772"/>
    </source>
</evidence>
<evidence type="ECO:0000256" key="3">
    <source>
        <dbReference type="ARBA" id="ARBA00022692"/>
    </source>
</evidence>
<evidence type="ECO:0000256" key="5">
    <source>
        <dbReference type="ARBA" id="ARBA00023136"/>
    </source>
</evidence>
<keyword evidence="9" id="KW-1185">Reference proteome</keyword>
<keyword evidence="4 6" id="KW-1133">Transmembrane helix</keyword>
<dbReference type="Pfam" id="PF03772">
    <property type="entry name" value="Competence"/>
    <property type="match status" value="1"/>
</dbReference>
<feature type="transmembrane region" description="Helical" evidence="6">
    <location>
        <begin position="41"/>
        <end position="59"/>
    </location>
</feature>
<evidence type="ECO:0000313" key="8">
    <source>
        <dbReference type="EMBL" id="SBS31839.1"/>
    </source>
</evidence>